<sequence length="45" mass="5151">MVLYQRTHHFGAVTGFTAILFMLSMAVYQTIHKTGKHRSIARAQM</sequence>
<dbReference type="HOGENOM" id="CLU_211348_0_0_9"/>
<reference key="1">
    <citation type="submission" date="2010-08" db="EMBL/GenBank/DDBJ databases">
        <authorList>
            <person name="Zeigler D.R."/>
        </authorList>
    </citation>
    <scope>NUCLEOTIDE SEQUENCE</scope>
    <source>
        <strain>W23</strain>
    </source>
</reference>
<keyword evidence="1" id="KW-0472">Membrane</keyword>
<organism evidence="2 3">
    <name type="scientific">Bacillus spizizenii (strain ATCC 23059 / NRRL B-14472 / W23)</name>
    <name type="common">Bacillus subtilis subsp. spizizenii</name>
    <dbReference type="NCBI Taxonomy" id="655816"/>
    <lineage>
        <taxon>Bacteria</taxon>
        <taxon>Bacillati</taxon>
        <taxon>Bacillota</taxon>
        <taxon>Bacilli</taxon>
        <taxon>Bacillales</taxon>
        <taxon>Bacillaceae</taxon>
        <taxon>Bacillus</taxon>
    </lineage>
</organism>
<evidence type="ECO:0000313" key="2">
    <source>
        <dbReference type="EMBL" id="ADM36360.1"/>
    </source>
</evidence>
<proteinExistence type="predicted"/>
<keyword evidence="1" id="KW-0812">Transmembrane</keyword>
<dbReference type="EMBL" id="CP002183">
    <property type="protein sequence ID" value="ADM36360.1"/>
    <property type="molecule type" value="Genomic_DNA"/>
</dbReference>
<protein>
    <submittedName>
        <fullName evidence="2">Putative efflux transporter</fullName>
    </submittedName>
</protein>
<evidence type="ECO:0000313" key="3">
    <source>
        <dbReference type="Proteomes" id="UP000002233"/>
    </source>
</evidence>
<dbReference type="KEGG" id="bss:BSUW23_01515"/>
<keyword evidence="1" id="KW-1133">Transmembrane helix</keyword>
<feature type="transmembrane region" description="Helical" evidence="1">
    <location>
        <begin position="12"/>
        <end position="31"/>
    </location>
</feature>
<dbReference type="AlphaFoldDB" id="E0U1L2"/>
<reference evidence="2 3" key="2">
    <citation type="journal article" date="2011" name="Microbiology">
        <title>The genome sequence of Bacillus subtilis subsp. spizizenii W23: insights into speciation within the B. subtilis complex and into the history of B. subtilis genetics.</title>
        <authorList>
            <person name="Zeigler D.R."/>
        </authorList>
    </citation>
    <scope>NUCLEOTIDE SEQUENCE [LARGE SCALE GENOMIC DNA]</scope>
    <source>
        <strain evidence="3">ATCC 23059 / NRRL B-14472 / W23</strain>
    </source>
</reference>
<dbReference type="Proteomes" id="UP000002233">
    <property type="component" value="Chromosome"/>
</dbReference>
<name>E0U1L2_BACSH</name>
<evidence type="ECO:0000256" key="1">
    <source>
        <dbReference type="SAM" id="Phobius"/>
    </source>
</evidence>
<accession>E0U1L2</accession>
<gene>
    <name evidence="2" type="ordered locus">BSUW23_01515</name>
</gene>